<organism evidence="2 3">
    <name type="scientific">Haloferax mediterranei (strain ATCC 33500 / DSM 1411 / JCM 8866 / NBRC 14739 / NCIMB 2177 / R-4)</name>
    <name type="common">Halobacterium mediterranei</name>
    <dbReference type="NCBI Taxonomy" id="523841"/>
    <lineage>
        <taxon>Archaea</taxon>
        <taxon>Methanobacteriati</taxon>
        <taxon>Methanobacteriota</taxon>
        <taxon>Stenosarchaea group</taxon>
        <taxon>Halobacteria</taxon>
        <taxon>Halobacteriales</taxon>
        <taxon>Haloferacaceae</taxon>
        <taxon>Haloferax</taxon>
    </lineage>
</organism>
<feature type="transmembrane region" description="Helical" evidence="1">
    <location>
        <begin position="43"/>
        <end position="70"/>
    </location>
</feature>
<evidence type="ECO:0000256" key="1">
    <source>
        <dbReference type="SAM" id="Phobius"/>
    </source>
</evidence>
<name>M0J454_HALMT</name>
<proteinExistence type="predicted"/>
<dbReference type="EMBL" id="AOLO01000007">
    <property type="protein sequence ID" value="EMA02789.1"/>
    <property type="molecule type" value="Genomic_DNA"/>
</dbReference>
<accession>M0J454</accession>
<keyword evidence="1" id="KW-1133">Transmembrane helix</keyword>
<comment type="caution">
    <text evidence="2">The sequence shown here is derived from an EMBL/GenBank/DDBJ whole genome shotgun (WGS) entry which is preliminary data.</text>
</comment>
<protein>
    <submittedName>
        <fullName evidence="2">Uncharacterized protein</fullName>
    </submittedName>
</protein>
<feature type="transmembrane region" description="Helical" evidence="1">
    <location>
        <begin position="82"/>
        <end position="104"/>
    </location>
</feature>
<reference evidence="2 3" key="1">
    <citation type="journal article" date="2014" name="PLoS Genet.">
        <title>Phylogenetically driven sequencing of extremely halophilic archaea reveals strategies for static and dynamic osmo-response.</title>
        <authorList>
            <person name="Becker E.A."/>
            <person name="Seitzer P.M."/>
            <person name="Tritt A."/>
            <person name="Larsen D."/>
            <person name="Krusor M."/>
            <person name="Yao A.I."/>
            <person name="Wu D."/>
            <person name="Madern D."/>
            <person name="Eisen J.A."/>
            <person name="Darling A.E."/>
            <person name="Facciotti M.T."/>
        </authorList>
    </citation>
    <scope>NUCLEOTIDE SEQUENCE [LARGE SCALE GENOMIC DNA]</scope>
    <source>
        <strain evidence="3">ATCC 33500 / DSM 1411 / JCM 8866 / NBRC 14739 / NCIMB 2177 / R-4</strain>
    </source>
</reference>
<keyword evidence="3" id="KW-1185">Reference proteome</keyword>
<keyword evidence="1" id="KW-0472">Membrane</keyword>
<evidence type="ECO:0000313" key="2">
    <source>
        <dbReference type="EMBL" id="EMA02789.1"/>
    </source>
</evidence>
<keyword evidence="1" id="KW-0812">Transmembrane</keyword>
<dbReference type="PATRIC" id="fig|523841.21.peg.1912"/>
<dbReference type="Proteomes" id="UP000011603">
    <property type="component" value="Unassembled WGS sequence"/>
</dbReference>
<evidence type="ECO:0000313" key="3">
    <source>
        <dbReference type="Proteomes" id="UP000011603"/>
    </source>
</evidence>
<sequence length="108" mass="12047">MLESTPTTRLLLLHFIDNIQFMPSNRLTPEEQYEITYRAMKNALWHVLGTSVYLVFLIFAAAIGLLTFALPALGSFAQGNSGLFVLGVGLLGVFIAGFAFYRIYQLLQ</sequence>
<gene>
    <name evidence="2" type="ORF">C439_09410</name>
</gene>
<dbReference type="AlphaFoldDB" id="M0J454"/>